<evidence type="ECO:0000313" key="1">
    <source>
        <dbReference type="EMBL" id="KZC05272.1"/>
    </source>
</evidence>
<dbReference type="EMBL" id="KQ434787">
    <property type="protein sequence ID" value="KZC05272.1"/>
    <property type="molecule type" value="Genomic_DNA"/>
</dbReference>
<reference evidence="1 2" key="1">
    <citation type="submission" date="2015-07" db="EMBL/GenBank/DDBJ databases">
        <title>The genome of Dufourea novaeangliae.</title>
        <authorList>
            <person name="Pan H."/>
            <person name="Kapheim K."/>
        </authorList>
    </citation>
    <scope>NUCLEOTIDE SEQUENCE [LARGE SCALE GENOMIC DNA]</scope>
    <source>
        <strain evidence="1">0120121106</strain>
        <tissue evidence="1">Whole body</tissue>
    </source>
</reference>
<proteinExistence type="predicted"/>
<protein>
    <submittedName>
        <fullName evidence="1">Uncharacterized protein</fullName>
    </submittedName>
</protein>
<dbReference type="AlphaFoldDB" id="A0A154P0A8"/>
<keyword evidence="2" id="KW-1185">Reference proteome</keyword>
<accession>A0A154P0A8</accession>
<gene>
    <name evidence="1" type="ORF">WN55_05790</name>
</gene>
<name>A0A154P0A8_DUFNO</name>
<sequence length="77" mass="8684">MPAAFELCCYPRPEVSFIDTQRKLPLWELVSSRGITVVMGNKRFLSSLCIIVSRMRGFIQGDWSSFKQGVRGSSLAK</sequence>
<dbReference type="Proteomes" id="UP000076502">
    <property type="component" value="Unassembled WGS sequence"/>
</dbReference>
<organism evidence="1 2">
    <name type="scientific">Dufourea novaeangliae</name>
    <name type="common">Sweat bee</name>
    <dbReference type="NCBI Taxonomy" id="178035"/>
    <lineage>
        <taxon>Eukaryota</taxon>
        <taxon>Metazoa</taxon>
        <taxon>Ecdysozoa</taxon>
        <taxon>Arthropoda</taxon>
        <taxon>Hexapoda</taxon>
        <taxon>Insecta</taxon>
        <taxon>Pterygota</taxon>
        <taxon>Neoptera</taxon>
        <taxon>Endopterygota</taxon>
        <taxon>Hymenoptera</taxon>
        <taxon>Apocrita</taxon>
        <taxon>Aculeata</taxon>
        <taxon>Apoidea</taxon>
        <taxon>Anthophila</taxon>
        <taxon>Halictidae</taxon>
        <taxon>Rophitinae</taxon>
        <taxon>Dufourea</taxon>
    </lineage>
</organism>
<evidence type="ECO:0000313" key="2">
    <source>
        <dbReference type="Proteomes" id="UP000076502"/>
    </source>
</evidence>